<evidence type="ECO:0000313" key="2">
    <source>
        <dbReference type="Proteomes" id="UP000606653"/>
    </source>
</evidence>
<organism evidence="1 2">
    <name type="scientific">Saccharibacillus kuerlensis</name>
    <dbReference type="NCBI Taxonomy" id="459527"/>
    <lineage>
        <taxon>Bacteria</taxon>
        <taxon>Bacillati</taxon>
        <taxon>Bacillota</taxon>
        <taxon>Bacilli</taxon>
        <taxon>Bacillales</taxon>
        <taxon>Paenibacillaceae</taxon>
        <taxon>Saccharibacillus</taxon>
    </lineage>
</organism>
<dbReference type="EMBL" id="BMLN01000005">
    <property type="protein sequence ID" value="GGN99659.1"/>
    <property type="molecule type" value="Genomic_DNA"/>
</dbReference>
<comment type="caution">
    <text evidence="1">The sequence shown here is derived from an EMBL/GenBank/DDBJ whole genome shotgun (WGS) entry which is preliminary data.</text>
</comment>
<name>A0ABQ2L1T6_9BACL</name>
<proteinExistence type="predicted"/>
<dbReference type="Proteomes" id="UP000606653">
    <property type="component" value="Unassembled WGS sequence"/>
</dbReference>
<evidence type="ECO:0000313" key="1">
    <source>
        <dbReference type="EMBL" id="GGN99659.1"/>
    </source>
</evidence>
<dbReference type="RefSeq" id="WP_018977838.1">
    <property type="nucleotide sequence ID" value="NZ_BMLN01000005.1"/>
</dbReference>
<protein>
    <submittedName>
        <fullName evidence="1">Uncharacterized protein</fullName>
    </submittedName>
</protein>
<keyword evidence="2" id="KW-1185">Reference proteome</keyword>
<accession>A0ABQ2L1T6</accession>
<sequence>MIECIVRFEVMQDKEPKQLRGLIILGKGEEPGEEQLLQMFARMGYNVRLDDPEQLLFKPTDSSASYEWLRVRELDMGEEKGSEDHYLNSIVANLLPNRNRPI</sequence>
<reference evidence="2" key="1">
    <citation type="journal article" date="2019" name="Int. J. Syst. Evol. Microbiol.">
        <title>The Global Catalogue of Microorganisms (GCM) 10K type strain sequencing project: providing services to taxonomists for standard genome sequencing and annotation.</title>
        <authorList>
            <consortium name="The Broad Institute Genomics Platform"/>
            <consortium name="The Broad Institute Genome Sequencing Center for Infectious Disease"/>
            <person name="Wu L."/>
            <person name="Ma J."/>
        </authorList>
    </citation>
    <scope>NUCLEOTIDE SEQUENCE [LARGE SCALE GENOMIC DNA]</scope>
    <source>
        <strain evidence="2">CGMCC 1.6964</strain>
    </source>
</reference>
<gene>
    <name evidence="1" type="ORF">GCM10010969_19940</name>
</gene>